<sequence>MIPSQFSLCLSLCTPFQLDASARAATLRLPRLIELRAIENGNLIVREKVNASDYWEALQVIIPVLTIQFCGKQLKRKNIIEIMDESTAPEISSMMNADGVTSELTKPSKNR</sequence>
<dbReference type="EMBL" id="CM042014">
    <property type="protein sequence ID" value="KAI3720676.1"/>
    <property type="molecule type" value="Genomic_DNA"/>
</dbReference>
<protein>
    <submittedName>
        <fullName evidence="1">Uncharacterized protein</fullName>
    </submittedName>
</protein>
<reference evidence="1 2" key="2">
    <citation type="journal article" date="2022" name="Mol. Ecol. Resour.">
        <title>The genomes of chicory, endive, great burdock and yacon provide insights into Asteraceae paleo-polyploidization history and plant inulin production.</title>
        <authorList>
            <person name="Fan W."/>
            <person name="Wang S."/>
            <person name="Wang H."/>
            <person name="Wang A."/>
            <person name="Jiang F."/>
            <person name="Liu H."/>
            <person name="Zhao H."/>
            <person name="Xu D."/>
            <person name="Zhang Y."/>
        </authorList>
    </citation>
    <scope>NUCLEOTIDE SEQUENCE [LARGE SCALE GENOMIC DNA]</scope>
    <source>
        <strain evidence="2">cv. Punajuju</strain>
        <tissue evidence="1">Leaves</tissue>
    </source>
</reference>
<keyword evidence="2" id="KW-1185">Reference proteome</keyword>
<name>A0ACB9BFW4_CICIN</name>
<evidence type="ECO:0000313" key="2">
    <source>
        <dbReference type="Proteomes" id="UP001055811"/>
    </source>
</evidence>
<reference evidence="2" key="1">
    <citation type="journal article" date="2022" name="Mol. Ecol. Resour.">
        <title>The genomes of chicory, endive, great burdock and yacon provide insights into Asteraceae palaeo-polyploidization history and plant inulin production.</title>
        <authorList>
            <person name="Fan W."/>
            <person name="Wang S."/>
            <person name="Wang H."/>
            <person name="Wang A."/>
            <person name="Jiang F."/>
            <person name="Liu H."/>
            <person name="Zhao H."/>
            <person name="Xu D."/>
            <person name="Zhang Y."/>
        </authorList>
    </citation>
    <scope>NUCLEOTIDE SEQUENCE [LARGE SCALE GENOMIC DNA]</scope>
    <source>
        <strain evidence="2">cv. Punajuju</strain>
    </source>
</reference>
<organism evidence="1 2">
    <name type="scientific">Cichorium intybus</name>
    <name type="common">Chicory</name>
    <dbReference type="NCBI Taxonomy" id="13427"/>
    <lineage>
        <taxon>Eukaryota</taxon>
        <taxon>Viridiplantae</taxon>
        <taxon>Streptophyta</taxon>
        <taxon>Embryophyta</taxon>
        <taxon>Tracheophyta</taxon>
        <taxon>Spermatophyta</taxon>
        <taxon>Magnoliopsida</taxon>
        <taxon>eudicotyledons</taxon>
        <taxon>Gunneridae</taxon>
        <taxon>Pentapetalae</taxon>
        <taxon>asterids</taxon>
        <taxon>campanulids</taxon>
        <taxon>Asterales</taxon>
        <taxon>Asteraceae</taxon>
        <taxon>Cichorioideae</taxon>
        <taxon>Cichorieae</taxon>
        <taxon>Cichoriinae</taxon>
        <taxon>Cichorium</taxon>
    </lineage>
</organism>
<proteinExistence type="predicted"/>
<evidence type="ECO:0000313" key="1">
    <source>
        <dbReference type="EMBL" id="KAI3720676.1"/>
    </source>
</evidence>
<dbReference type="Proteomes" id="UP001055811">
    <property type="component" value="Linkage Group LG06"/>
</dbReference>
<gene>
    <name evidence="1" type="ORF">L2E82_31667</name>
</gene>
<comment type="caution">
    <text evidence="1">The sequence shown here is derived from an EMBL/GenBank/DDBJ whole genome shotgun (WGS) entry which is preliminary data.</text>
</comment>
<accession>A0ACB9BFW4</accession>